<dbReference type="OrthoDB" id="9768696at2"/>
<dbReference type="SUPFAM" id="SSF50891">
    <property type="entry name" value="Cyclophilin-like"/>
    <property type="match status" value="1"/>
</dbReference>
<keyword evidence="1" id="KW-0547">Nucleotide-binding</keyword>
<evidence type="ECO:0000256" key="1">
    <source>
        <dbReference type="ARBA" id="ARBA00022741"/>
    </source>
</evidence>
<dbReference type="SMART" id="SM00797">
    <property type="entry name" value="AHS2"/>
    <property type="match status" value="1"/>
</dbReference>
<protein>
    <submittedName>
        <fullName evidence="5">Allophanate hydrolase</fullName>
    </submittedName>
    <submittedName>
        <fullName evidence="6">KipI antagonist</fullName>
    </submittedName>
</protein>
<dbReference type="Proteomes" id="UP000240624">
    <property type="component" value="Unassembled WGS sequence"/>
</dbReference>
<keyword evidence="8" id="KW-1185">Reference proteome</keyword>
<evidence type="ECO:0000313" key="8">
    <source>
        <dbReference type="Proteomes" id="UP000240624"/>
    </source>
</evidence>
<dbReference type="PANTHER" id="PTHR43309:SF5">
    <property type="entry name" value="5-OXOPROLINASE SUBUNIT C"/>
    <property type="match status" value="1"/>
</dbReference>
<evidence type="ECO:0000259" key="4">
    <source>
        <dbReference type="SMART" id="SM00797"/>
    </source>
</evidence>
<dbReference type="RefSeq" id="WP_085897027.1">
    <property type="nucleotide sequence ID" value="NZ_FWFY01000008.1"/>
</dbReference>
<dbReference type="Proteomes" id="UP000193495">
    <property type="component" value="Unassembled WGS sequence"/>
</dbReference>
<keyword evidence="2 5" id="KW-0378">Hydrolase</keyword>
<organism evidence="6 7">
    <name type="scientific">Limimaricola soesokkakensis</name>
    <dbReference type="NCBI Taxonomy" id="1343159"/>
    <lineage>
        <taxon>Bacteria</taxon>
        <taxon>Pseudomonadati</taxon>
        <taxon>Pseudomonadota</taxon>
        <taxon>Alphaproteobacteria</taxon>
        <taxon>Rhodobacterales</taxon>
        <taxon>Paracoccaceae</taxon>
        <taxon>Limimaricola</taxon>
    </lineage>
</organism>
<gene>
    <name evidence="6" type="primary">kipA</name>
    <name evidence="5" type="ORF">CLV79_10728</name>
    <name evidence="6" type="ORF">LOS8367_02712</name>
</gene>
<evidence type="ECO:0000256" key="2">
    <source>
        <dbReference type="ARBA" id="ARBA00022801"/>
    </source>
</evidence>
<dbReference type="EMBL" id="PYGB01000007">
    <property type="protein sequence ID" value="PSK85798.1"/>
    <property type="molecule type" value="Genomic_DNA"/>
</dbReference>
<evidence type="ECO:0000313" key="6">
    <source>
        <dbReference type="EMBL" id="SLN56995.1"/>
    </source>
</evidence>
<proteinExistence type="predicted"/>
<evidence type="ECO:0000313" key="7">
    <source>
        <dbReference type="Proteomes" id="UP000193495"/>
    </source>
</evidence>
<name>A0A1X6ZP70_9RHOB</name>
<dbReference type="PANTHER" id="PTHR43309">
    <property type="entry name" value="5-OXOPROLINASE SUBUNIT C"/>
    <property type="match status" value="1"/>
</dbReference>
<evidence type="ECO:0000256" key="3">
    <source>
        <dbReference type="ARBA" id="ARBA00022840"/>
    </source>
</evidence>
<sequence length="354" mass="36924">MSARLVIARAGARSLLQDTGFRGGRGIGVPGAGALDRDALYLLNRLLGNDTDAAAIEIALVPPKLRAEDGPVRLALGTGLSGQVSGDNPRPVGAWTAFTLHPGETVDLRFEAGCPVALIGIGGEIDLAYALHSRSTLPRAGLGPFGRKLEDGDAIPISAPAADPGDRTFAVPPRPESGPLRAVPGPQAEWFTEASRETFFGAEYSVGIETDRMGMRLDGPALSHSERGADIVSDGIAPGAIQVPGSGQPIVLLADAQTTGGYPKIATVIGADLSRLARLAPGDRLRFTAVTVEEAEAAARDRRAELDRIAECVVRANAGRIDPRALWQANLVGGAVDALCPDHFPHHPEPESHP</sequence>
<dbReference type="Gene3D" id="2.40.100.10">
    <property type="entry name" value="Cyclophilin-like"/>
    <property type="match status" value="1"/>
</dbReference>
<dbReference type="Pfam" id="PF02626">
    <property type="entry name" value="CT_A_B"/>
    <property type="match status" value="1"/>
</dbReference>
<dbReference type="AlphaFoldDB" id="A0A1X6ZP70"/>
<dbReference type="InterPro" id="IPR003778">
    <property type="entry name" value="CT_A_B"/>
</dbReference>
<reference evidence="6 7" key="1">
    <citation type="submission" date="2017-03" db="EMBL/GenBank/DDBJ databases">
        <authorList>
            <person name="Afonso C.L."/>
            <person name="Miller P.J."/>
            <person name="Scott M.A."/>
            <person name="Spackman E."/>
            <person name="Goraichik I."/>
            <person name="Dimitrov K.M."/>
            <person name="Suarez D.L."/>
            <person name="Swayne D.E."/>
        </authorList>
    </citation>
    <scope>NUCLEOTIDE SEQUENCE [LARGE SCALE GENOMIC DNA]</scope>
    <source>
        <strain evidence="6 7">CECT 8367</strain>
    </source>
</reference>
<evidence type="ECO:0000313" key="5">
    <source>
        <dbReference type="EMBL" id="PSK85798.1"/>
    </source>
</evidence>
<dbReference type="InterPro" id="IPR029000">
    <property type="entry name" value="Cyclophilin-like_dom_sf"/>
</dbReference>
<dbReference type="GO" id="GO:0005524">
    <property type="term" value="F:ATP binding"/>
    <property type="evidence" value="ECO:0007669"/>
    <property type="project" value="UniProtKB-KW"/>
</dbReference>
<feature type="domain" description="Carboxyltransferase" evidence="4">
    <location>
        <begin position="26"/>
        <end position="305"/>
    </location>
</feature>
<reference evidence="5 8" key="2">
    <citation type="submission" date="2018-03" db="EMBL/GenBank/DDBJ databases">
        <title>Genomic Encyclopedia of Archaeal and Bacterial Type Strains, Phase II (KMG-II): from individual species to whole genera.</title>
        <authorList>
            <person name="Goeker M."/>
        </authorList>
    </citation>
    <scope>NUCLEOTIDE SEQUENCE [LARGE SCALE GENOMIC DNA]</scope>
    <source>
        <strain evidence="5 8">DSM 29956</strain>
    </source>
</reference>
<accession>A0A1X6ZP70</accession>
<dbReference type="EMBL" id="FWFY01000008">
    <property type="protein sequence ID" value="SLN56995.1"/>
    <property type="molecule type" value="Genomic_DNA"/>
</dbReference>
<dbReference type="GO" id="GO:0016787">
    <property type="term" value="F:hydrolase activity"/>
    <property type="evidence" value="ECO:0007669"/>
    <property type="project" value="UniProtKB-KW"/>
</dbReference>
<keyword evidence="3" id="KW-0067">ATP-binding</keyword>
<dbReference type="InterPro" id="IPR052708">
    <property type="entry name" value="PxpC"/>
</dbReference>